<keyword evidence="2" id="KW-1185">Reference proteome</keyword>
<gene>
    <name evidence="1" type="ORF">V1525DRAFT_419984</name>
</gene>
<protein>
    <submittedName>
        <fullName evidence="1">Rhodanese-like domain-containing protein</fullName>
    </submittedName>
</protein>
<accession>A0ACC3SZL5</accession>
<sequence length="191" mass="22110">MSTILFRSTRSSLRSVECGVWLQAARRYSLNGAYCRELLLRQPSKSEGFQNNTRQFIRPNYFQRFLSSDSEGFPGPKIYNYEDIKQLSLNRDEDKILVDVREPAELEQGFIPTAINIPYKSAPHALSLSEEDFEEQFGFQKPSKEKELIFYCLGGVRCHYAQELAGHFGYDKRGSYPGSWEDWVQRESPGK</sequence>
<proteinExistence type="predicted"/>
<dbReference type="EMBL" id="MU971378">
    <property type="protein sequence ID" value="KAK9236850.1"/>
    <property type="molecule type" value="Genomic_DNA"/>
</dbReference>
<evidence type="ECO:0000313" key="1">
    <source>
        <dbReference type="EMBL" id="KAK9236850.1"/>
    </source>
</evidence>
<reference evidence="2" key="1">
    <citation type="journal article" date="2024" name="Front. Bioeng. Biotechnol.">
        <title>Genome-scale model development and genomic sequencing of the oleaginous clade Lipomyces.</title>
        <authorList>
            <person name="Czajka J.J."/>
            <person name="Han Y."/>
            <person name="Kim J."/>
            <person name="Mondo S.J."/>
            <person name="Hofstad B.A."/>
            <person name="Robles A."/>
            <person name="Haridas S."/>
            <person name="Riley R."/>
            <person name="LaButti K."/>
            <person name="Pangilinan J."/>
            <person name="Andreopoulos W."/>
            <person name="Lipzen A."/>
            <person name="Yan J."/>
            <person name="Wang M."/>
            <person name="Ng V."/>
            <person name="Grigoriev I.V."/>
            <person name="Spatafora J.W."/>
            <person name="Magnuson J.K."/>
            <person name="Baker S.E."/>
            <person name="Pomraning K.R."/>
        </authorList>
    </citation>
    <scope>NUCLEOTIDE SEQUENCE [LARGE SCALE GENOMIC DNA]</scope>
    <source>
        <strain evidence="2">CBS 7786</strain>
    </source>
</reference>
<comment type="caution">
    <text evidence="1">The sequence shown here is derived from an EMBL/GenBank/DDBJ whole genome shotgun (WGS) entry which is preliminary data.</text>
</comment>
<evidence type="ECO:0000313" key="2">
    <source>
        <dbReference type="Proteomes" id="UP001433508"/>
    </source>
</evidence>
<dbReference type="Proteomes" id="UP001433508">
    <property type="component" value="Unassembled WGS sequence"/>
</dbReference>
<organism evidence="1 2">
    <name type="scientific">Lipomyces kononenkoae</name>
    <name type="common">Yeast</name>
    <dbReference type="NCBI Taxonomy" id="34357"/>
    <lineage>
        <taxon>Eukaryota</taxon>
        <taxon>Fungi</taxon>
        <taxon>Dikarya</taxon>
        <taxon>Ascomycota</taxon>
        <taxon>Saccharomycotina</taxon>
        <taxon>Lipomycetes</taxon>
        <taxon>Lipomycetales</taxon>
        <taxon>Lipomycetaceae</taxon>
        <taxon>Lipomyces</taxon>
    </lineage>
</organism>
<name>A0ACC3SZL5_LIPKO</name>